<feature type="transmembrane region" description="Helical" evidence="1">
    <location>
        <begin position="156"/>
        <end position="177"/>
    </location>
</feature>
<feature type="transmembrane region" description="Helical" evidence="1">
    <location>
        <begin position="69"/>
        <end position="87"/>
    </location>
</feature>
<keyword evidence="1" id="KW-1133">Transmembrane helix</keyword>
<dbReference type="EMBL" id="JAOZYB010000346">
    <property type="protein sequence ID" value="MEB3965997.1"/>
    <property type="molecule type" value="Genomic_DNA"/>
</dbReference>
<feature type="transmembrane region" description="Helical" evidence="1">
    <location>
        <begin position="20"/>
        <end position="37"/>
    </location>
</feature>
<proteinExistence type="predicted"/>
<keyword evidence="1" id="KW-0472">Membrane</keyword>
<gene>
    <name evidence="2" type="ORF">OKJ48_38110</name>
</gene>
<reference evidence="2 3" key="1">
    <citation type="submission" date="2022-10" db="EMBL/GenBank/DDBJ databases">
        <authorList>
            <person name="Xie J."/>
            <person name="Shen N."/>
        </authorList>
    </citation>
    <scope>NUCLEOTIDE SEQUENCE [LARGE SCALE GENOMIC DNA]</scope>
    <source>
        <strain evidence="2 3">DSM 41681</strain>
    </source>
</reference>
<protein>
    <recommendedName>
        <fullName evidence="4">Integral membrane protein</fullName>
    </recommendedName>
</protein>
<dbReference type="RefSeq" id="WP_324774803.1">
    <property type="nucleotide sequence ID" value="NZ_BAAATS010000017.1"/>
</dbReference>
<accession>A0ABU6CMX0</accession>
<evidence type="ECO:0008006" key="4">
    <source>
        <dbReference type="Google" id="ProtNLM"/>
    </source>
</evidence>
<keyword evidence="3" id="KW-1185">Reference proteome</keyword>
<evidence type="ECO:0000256" key="1">
    <source>
        <dbReference type="SAM" id="Phobius"/>
    </source>
</evidence>
<name>A0ABU6CMX0_9ACTN</name>
<sequence length="267" mass="27108">MSAPRQRKARSAADLRLLRAAVFAAVCVVLSAAGHVLGSTATVPLWTLSLGFLAVFCVAVPLAGRERSLPGIAVTLGIGQIGLHSLFGLGQQASMATGAAEPSVVERAAHLMCGAGASALSPVQAQRILDHARVPADAAGGMHHDVAVVAGSSMPLLPSLPMLIGHLLAAVGAGWLLRRGDLAVGRIVRLSKLSAQGVAEATLVRSLRAALGLVRALRAGLPGAPEALLCAPRAGLRALPALRTAELQHSVIRRGPPAAADTFLLAA</sequence>
<organism evidence="2 3">
    <name type="scientific">Streptomyces kunmingensis</name>
    <dbReference type="NCBI Taxonomy" id="68225"/>
    <lineage>
        <taxon>Bacteria</taxon>
        <taxon>Bacillati</taxon>
        <taxon>Actinomycetota</taxon>
        <taxon>Actinomycetes</taxon>
        <taxon>Kitasatosporales</taxon>
        <taxon>Streptomycetaceae</taxon>
        <taxon>Streptomyces</taxon>
    </lineage>
</organism>
<dbReference type="Proteomes" id="UP001352223">
    <property type="component" value="Unassembled WGS sequence"/>
</dbReference>
<feature type="transmembrane region" description="Helical" evidence="1">
    <location>
        <begin position="43"/>
        <end position="62"/>
    </location>
</feature>
<comment type="caution">
    <text evidence="2">The sequence shown here is derived from an EMBL/GenBank/DDBJ whole genome shotgun (WGS) entry which is preliminary data.</text>
</comment>
<keyword evidence="1" id="KW-0812">Transmembrane</keyword>
<evidence type="ECO:0000313" key="2">
    <source>
        <dbReference type="EMBL" id="MEB3965997.1"/>
    </source>
</evidence>
<evidence type="ECO:0000313" key="3">
    <source>
        <dbReference type="Proteomes" id="UP001352223"/>
    </source>
</evidence>